<name>A0ABX0SZP9_9PSEU</name>
<sequence length="87" mass="9255">MEDDAANAANKARVRTALDLTGARWQATGGELEFAHVGHTDGLVYTVLRKATDPDGPLLVFTPSEWDAFVAGARDGEFHDLAGLTAD</sequence>
<comment type="caution">
    <text evidence="2">The sequence shown here is derived from an EMBL/GenBank/DDBJ whole genome shotgun (WGS) entry which is preliminary data.</text>
</comment>
<evidence type="ECO:0000259" key="1">
    <source>
        <dbReference type="Pfam" id="PF04149"/>
    </source>
</evidence>
<dbReference type="RefSeq" id="WP_167118519.1">
    <property type="nucleotide sequence ID" value="NZ_JAANOU010000001.1"/>
</dbReference>
<accession>A0ABX0SZP9</accession>
<organism evidence="2 3">
    <name type="scientific">Amycolatopsis viridis</name>
    <dbReference type="NCBI Taxonomy" id="185678"/>
    <lineage>
        <taxon>Bacteria</taxon>
        <taxon>Bacillati</taxon>
        <taxon>Actinomycetota</taxon>
        <taxon>Actinomycetes</taxon>
        <taxon>Pseudonocardiales</taxon>
        <taxon>Pseudonocardiaceae</taxon>
        <taxon>Amycolatopsis</taxon>
    </lineage>
</organism>
<proteinExistence type="predicted"/>
<evidence type="ECO:0000313" key="3">
    <source>
        <dbReference type="Proteomes" id="UP000754495"/>
    </source>
</evidence>
<feature type="domain" description="DUF397" evidence="1">
    <location>
        <begin position="31"/>
        <end position="74"/>
    </location>
</feature>
<dbReference type="InterPro" id="IPR007278">
    <property type="entry name" value="DUF397"/>
</dbReference>
<dbReference type="Pfam" id="PF04149">
    <property type="entry name" value="DUF397"/>
    <property type="match status" value="1"/>
</dbReference>
<dbReference type="Proteomes" id="UP000754495">
    <property type="component" value="Unassembled WGS sequence"/>
</dbReference>
<evidence type="ECO:0000313" key="2">
    <source>
        <dbReference type="EMBL" id="NIH81958.1"/>
    </source>
</evidence>
<gene>
    <name evidence="2" type="ORF">FHX46_004488</name>
</gene>
<keyword evidence="3" id="KW-1185">Reference proteome</keyword>
<reference evidence="2 3" key="1">
    <citation type="submission" date="2020-03" db="EMBL/GenBank/DDBJ databases">
        <title>Sequencing the genomes of 1000 actinobacteria strains.</title>
        <authorList>
            <person name="Klenk H.-P."/>
        </authorList>
    </citation>
    <scope>NUCLEOTIDE SEQUENCE [LARGE SCALE GENOMIC DNA]</scope>
    <source>
        <strain evidence="2 3">DSM 45668</strain>
    </source>
</reference>
<protein>
    <recommendedName>
        <fullName evidence="1">DUF397 domain-containing protein</fullName>
    </recommendedName>
</protein>
<dbReference type="EMBL" id="JAANOU010000001">
    <property type="protein sequence ID" value="NIH81958.1"/>
    <property type="molecule type" value="Genomic_DNA"/>
</dbReference>